<feature type="domain" description="Peptidase S1" evidence="5">
    <location>
        <begin position="540"/>
        <end position="801"/>
    </location>
</feature>
<dbReference type="Gene3D" id="2.40.10.10">
    <property type="entry name" value="Trypsin-like serine proteases"/>
    <property type="match status" value="1"/>
</dbReference>
<evidence type="ECO:0000256" key="1">
    <source>
        <dbReference type="ARBA" id="ARBA00023157"/>
    </source>
</evidence>
<evidence type="ECO:0000313" key="7">
    <source>
        <dbReference type="Proteomes" id="UP001497623"/>
    </source>
</evidence>
<feature type="region of interest" description="Disordered" evidence="4">
    <location>
        <begin position="399"/>
        <end position="421"/>
    </location>
</feature>
<feature type="compositionally biased region" description="Polar residues" evidence="4">
    <location>
        <begin position="568"/>
        <end position="578"/>
    </location>
</feature>
<comment type="similarity">
    <text evidence="2">Belongs to the peptidase S1 family. CLIP subfamily.</text>
</comment>
<dbReference type="InterPro" id="IPR001314">
    <property type="entry name" value="Peptidase_S1A"/>
</dbReference>
<dbReference type="PROSITE" id="PS50240">
    <property type="entry name" value="TRYPSIN_DOM"/>
    <property type="match status" value="1"/>
</dbReference>
<feature type="compositionally biased region" description="Pro residues" evidence="4">
    <location>
        <begin position="290"/>
        <end position="315"/>
    </location>
</feature>
<feature type="region of interest" description="Disordered" evidence="4">
    <location>
        <begin position="264"/>
        <end position="317"/>
    </location>
</feature>
<keyword evidence="3" id="KW-0645">Protease</keyword>
<dbReference type="PANTHER" id="PTHR24256">
    <property type="entry name" value="TRYPTASE-RELATED"/>
    <property type="match status" value="1"/>
</dbReference>
<feature type="compositionally biased region" description="Pro residues" evidence="4">
    <location>
        <begin position="519"/>
        <end position="530"/>
    </location>
</feature>
<dbReference type="Pfam" id="PF00089">
    <property type="entry name" value="Trypsin"/>
    <property type="match status" value="1"/>
</dbReference>
<keyword evidence="3" id="KW-0720">Serine protease</keyword>
<dbReference type="GO" id="GO:0006508">
    <property type="term" value="P:proteolysis"/>
    <property type="evidence" value="ECO:0007669"/>
    <property type="project" value="UniProtKB-KW"/>
</dbReference>
<evidence type="ECO:0000256" key="2">
    <source>
        <dbReference type="ARBA" id="ARBA00024195"/>
    </source>
</evidence>
<evidence type="ECO:0000256" key="4">
    <source>
        <dbReference type="SAM" id="MobiDB-lite"/>
    </source>
</evidence>
<dbReference type="CDD" id="cd00190">
    <property type="entry name" value="Tryp_SPc"/>
    <property type="match status" value="1"/>
</dbReference>
<dbReference type="InterPro" id="IPR001254">
    <property type="entry name" value="Trypsin_dom"/>
</dbReference>
<protein>
    <recommendedName>
        <fullName evidence="5">Peptidase S1 domain-containing protein</fullName>
    </recommendedName>
</protein>
<sequence>MSAPVSCYTCPPKCIDQHESCFLGAMNGQCDDNPCFFLKYCVKSCKHKFPLYTCGKVSGSTVEDVCDNPDQECGGGSIVAVSRKNKRETRTESNFQNSILNKKNTMPDFSEKLDLATAVIKEFGGNFSMVDDYLDNFSFESEHMTPQMMYGLEQLGAKIWSSPSLDGKFQVIQSFLENESLVPRSLKKRQTTASSLCNQRSGGILQSTVDFTWCKTIFGGIVAISTLMMNPLQENSRSVRSADHASNPNAPFYSVSSSSHFNVDSHYNGRSQDKAPSHYKAPSNYRAPPLYTPPPSTAYSTPPPPKSYSTTPPPKCTNQADCDRTLVPFCSADGYLEMVERHKRLSQRNTCLPWSPIAEAISLALNFCQFGVGSNDTLCDVPLPPKQHDKTYEARVLLGHARNRRAPRTEPYGYEAPDTSQCGFALEPEHAAEDINDDPEKREAPKKWPGVSFPKFRVSNESKSTPTPDPAPVTATGPPKTVTSTTQTPSGTPAPSPTGPPAPLTSTGTLATTQIPSGAPAPSPTGPPAPLTSDQAGDNSIDGDVDLRGPIEPTDDRSISRKKRQSDSSKPTRVTRSSQNDRDSFVCGGAPITPYHVLTAAHCLGQKKPPDVIRLGENDFERDDESTAFDYDVADITIHEGYKFPQKYNDIAILTLKQKIEFGANGFQPFCLPKSEMTIDDRNCTVSGWGTRPNTRKSTVLINVTVTVVPAADCEELYSGIPGIIGAQYPQGIIQGLLCAGVINDVCRGDSGGPLVFRETGDSMERQVGIVSSGYGCGDVKFPGIYTRIDQYLSWIEKVTRGDCQAMQSLKKRK</sequence>
<keyword evidence="3" id="KW-0378">Hydrolase</keyword>
<dbReference type="Proteomes" id="UP001497623">
    <property type="component" value="Unassembled WGS sequence"/>
</dbReference>
<feature type="compositionally biased region" description="Low complexity" evidence="4">
    <location>
        <begin position="504"/>
        <end position="518"/>
    </location>
</feature>
<dbReference type="InterPro" id="IPR051487">
    <property type="entry name" value="Ser/Thr_Proteases_Immune/Dev"/>
</dbReference>
<dbReference type="FunFam" id="2.40.10.10:FF:000068">
    <property type="entry name" value="transmembrane protease serine 2"/>
    <property type="match status" value="1"/>
</dbReference>
<dbReference type="SUPFAM" id="SSF50494">
    <property type="entry name" value="Trypsin-like serine proteases"/>
    <property type="match status" value="1"/>
</dbReference>
<dbReference type="PRINTS" id="PR00722">
    <property type="entry name" value="CHYMOTRYPSIN"/>
</dbReference>
<dbReference type="InterPro" id="IPR043504">
    <property type="entry name" value="Peptidase_S1_PA_chymotrypsin"/>
</dbReference>
<dbReference type="InterPro" id="IPR018114">
    <property type="entry name" value="TRYPSIN_HIS"/>
</dbReference>
<dbReference type="PROSITE" id="PS00134">
    <property type="entry name" value="TRYPSIN_HIS"/>
    <property type="match status" value="1"/>
</dbReference>
<reference evidence="6 7" key="1">
    <citation type="submission" date="2024-05" db="EMBL/GenBank/DDBJ databases">
        <authorList>
            <person name="Wallberg A."/>
        </authorList>
    </citation>
    <scope>NUCLEOTIDE SEQUENCE [LARGE SCALE GENOMIC DNA]</scope>
</reference>
<dbReference type="InterPro" id="IPR009003">
    <property type="entry name" value="Peptidase_S1_PA"/>
</dbReference>
<dbReference type="SMART" id="SM00020">
    <property type="entry name" value="Tryp_SPc"/>
    <property type="match status" value="1"/>
</dbReference>
<dbReference type="GO" id="GO:0004252">
    <property type="term" value="F:serine-type endopeptidase activity"/>
    <property type="evidence" value="ECO:0007669"/>
    <property type="project" value="InterPro"/>
</dbReference>
<gene>
    <name evidence="6" type="ORF">MNOR_LOCUS20577</name>
</gene>
<name>A0AAV2R4Z5_MEGNR</name>
<keyword evidence="7" id="KW-1185">Reference proteome</keyword>
<feature type="compositionally biased region" description="Basic and acidic residues" evidence="4">
    <location>
        <begin position="545"/>
        <end position="559"/>
    </location>
</feature>
<feature type="compositionally biased region" description="Pro residues" evidence="4">
    <location>
        <begin position="492"/>
        <end position="503"/>
    </location>
</feature>
<accession>A0AAV2R4Z5</accession>
<dbReference type="PROSITE" id="PS00135">
    <property type="entry name" value="TRYPSIN_SER"/>
    <property type="match status" value="1"/>
</dbReference>
<proteinExistence type="inferred from homology"/>
<organism evidence="6 7">
    <name type="scientific">Meganyctiphanes norvegica</name>
    <name type="common">Northern krill</name>
    <name type="synonym">Thysanopoda norvegica</name>
    <dbReference type="NCBI Taxonomy" id="48144"/>
    <lineage>
        <taxon>Eukaryota</taxon>
        <taxon>Metazoa</taxon>
        <taxon>Ecdysozoa</taxon>
        <taxon>Arthropoda</taxon>
        <taxon>Crustacea</taxon>
        <taxon>Multicrustacea</taxon>
        <taxon>Malacostraca</taxon>
        <taxon>Eumalacostraca</taxon>
        <taxon>Eucarida</taxon>
        <taxon>Euphausiacea</taxon>
        <taxon>Euphausiidae</taxon>
        <taxon>Meganyctiphanes</taxon>
    </lineage>
</organism>
<feature type="compositionally biased region" description="Basic and acidic residues" evidence="4">
    <location>
        <begin position="434"/>
        <end position="446"/>
    </location>
</feature>
<keyword evidence="1" id="KW-1015">Disulfide bond</keyword>
<dbReference type="AlphaFoldDB" id="A0AAV2R4Z5"/>
<evidence type="ECO:0000313" key="6">
    <source>
        <dbReference type="EMBL" id="CAL4115041.1"/>
    </source>
</evidence>
<evidence type="ECO:0000259" key="5">
    <source>
        <dbReference type="PROSITE" id="PS50240"/>
    </source>
</evidence>
<dbReference type="InterPro" id="IPR033116">
    <property type="entry name" value="TRYPSIN_SER"/>
</dbReference>
<feature type="region of interest" description="Disordered" evidence="4">
    <location>
        <begin position="434"/>
        <end position="586"/>
    </location>
</feature>
<feature type="compositionally biased region" description="Low complexity" evidence="4">
    <location>
        <begin position="472"/>
        <end position="491"/>
    </location>
</feature>
<dbReference type="EMBL" id="CAXKWB010015997">
    <property type="protein sequence ID" value="CAL4115041.1"/>
    <property type="molecule type" value="Genomic_DNA"/>
</dbReference>
<evidence type="ECO:0000256" key="3">
    <source>
        <dbReference type="RuleBase" id="RU363034"/>
    </source>
</evidence>
<comment type="caution">
    <text evidence="6">The sequence shown here is derived from an EMBL/GenBank/DDBJ whole genome shotgun (WGS) entry which is preliminary data.</text>
</comment>